<dbReference type="EMBL" id="ML977031">
    <property type="protein sequence ID" value="KAF1949818.1"/>
    <property type="molecule type" value="Genomic_DNA"/>
</dbReference>
<dbReference type="AlphaFoldDB" id="A0A6A5TC17"/>
<name>A0A6A5TC17_9PLEO</name>
<dbReference type="InterPro" id="IPR036404">
    <property type="entry name" value="Jacalin-like_lectin_dom_sf"/>
</dbReference>
<dbReference type="SUPFAM" id="SSF51101">
    <property type="entry name" value="Mannose-binding lectins"/>
    <property type="match status" value="1"/>
</dbReference>
<dbReference type="InterPro" id="IPR001229">
    <property type="entry name" value="Jacalin-like_lectin_dom"/>
</dbReference>
<reference evidence="4" key="1">
    <citation type="journal article" date="2020" name="Stud. Mycol.">
        <title>101 Dothideomycetes genomes: a test case for predicting lifestyles and emergence of pathogens.</title>
        <authorList>
            <person name="Haridas S."/>
            <person name="Albert R."/>
            <person name="Binder M."/>
            <person name="Bloem J."/>
            <person name="Labutti K."/>
            <person name="Salamov A."/>
            <person name="Andreopoulos B."/>
            <person name="Baker S."/>
            <person name="Barry K."/>
            <person name="Bills G."/>
            <person name="Bluhm B."/>
            <person name="Cannon C."/>
            <person name="Castanera R."/>
            <person name="Culley D."/>
            <person name="Daum C."/>
            <person name="Ezra D."/>
            <person name="Gonzalez J."/>
            <person name="Henrissat B."/>
            <person name="Kuo A."/>
            <person name="Liang C."/>
            <person name="Lipzen A."/>
            <person name="Lutzoni F."/>
            <person name="Magnuson J."/>
            <person name="Mondo S."/>
            <person name="Nolan M."/>
            <person name="Ohm R."/>
            <person name="Pangilinan J."/>
            <person name="Park H.-J."/>
            <person name="Ramirez L."/>
            <person name="Alfaro M."/>
            <person name="Sun H."/>
            <person name="Tritt A."/>
            <person name="Yoshinaga Y."/>
            <person name="Zwiers L.-H."/>
            <person name="Turgeon B."/>
            <person name="Goodwin S."/>
            <person name="Spatafora J."/>
            <person name="Crous P."/>
            <person name="Grigoriev I."/>
        </authorList>
    </citation>
    <scope>NUCLEOTIDE SEQUENCE</scope>
    <source>
        <strain evidence="4">CBS 675.92</strain>
    </source>
</reference>
<evidence type="ECO:0000313" key="5">
    <source>
        <dbReference type="Proteomes" id="UP000800035"/>
    </source>
</evidence>
<feature type="compositionally biased region" description="Basic and acidic residues" evidence="1">
    <location>
        <begin position="361"/>
        <end position="378"/>
    </location>
</feature>
<dbReference type="Proteomes" id="UP000800035">
    <property type="component" value="Unassembled WGS sequence"/>
</dbReference>
<accession>A0A6A5TC17</accession>
<feature type="chain" id="PRO_5025565073" description="Jacalin-type lectin domain-containing protein" evidence="2">
    <location>
        <begin position="21"/>
        <end position="387"/>
    </location>
</feature>
<feature type="signal peptide" evidence="2">
    <location>
        <begin position="1"/>
        <end position="20"/>
    </location>
</feature>
<keyword evidence="2" id="KW-0732">Signal</keyword>
<dbReference type="Gene3D" id="2.100.10.30">
    <property type="entry name" value="Jacalin-like lectin domain"/>
    <property type="match status" value="1"/>
</dbReference>
<dbReference type="Gene3D" id="2.170.15.10">
    <property type="entry name" value="Proaerolysin, chain A, domain 3"/>
    <property type="match status" value="1"/>
</dbReference>
<evidence type="ECO:0000259" key="3">
    <source>
        <dbReference type="Pfam" id="PF01419"/>
    </source>
</evidence>
<gene>
    <name evidence="4" type="ORF">CC80DRAFT_579300</name>
</gene>
<evidence type="ECO:0000313" key="4">
    <source>
        <dbReference type="EMBL" id="KAF1949818.1"/>
    </source>
</evidence>
<feature type="domain" description="Jacalin-type lectin" evidence="3">
    <location>
        <begin position="33"/>
        <end position="171"/>
    </location>
</feature>
<organism evidence="4 5">
    <name type="scientific">Byssothecium circinans</name>
    <dbReference type="NCBI Taxonomy" id="147558"/>
    <lineage>
        <taxon>Eukaryota</taxon>
        <taxon>Fungi</taxon>
        <taxon>Dikarya</taxon>
        <taxon>Ascomycota</taxon>
        <taxon>Pezizomycotina</taxon>
        <taxon>Dothideomycetes</taxon>
        <taxon>Pleosporomycetidae</taxon>
        <taxon>Pleosporales</taxon>
        <taxon>Massarineae</taxon>
        <taxon>Massarinaceae</taxon>
        <taxon>Byssothecium</taxon>
    </lineage>
</organism>
<dbReference type="Pfam" id="PF01419">
    <property type="entry name" value="Jacalin"/>
    <property type="match status" value="1"/>
</dbReference>
<sequence length="387" mass="42428">MKFLNILLGVSTAFVAGVSAIGDCDSGPFAPLQPVGDKKDASKSDVDICETQYKSGSVVRGIEVWGSKDRISGIQLTYSNQEKSHMIGARQGDKNTKLDWDPFLTSVSRVVLWSDKDAKQLGGLRVELSNGQNLEMKQDKVSGVTFSPDIGAGILLGGYGRADDHITAWGWMFLQDKVGKIEVGDIKWDQSQDEFVKSQKGIKQTTMASNKHYNTASNATTLALDVTKTVTKSTSYSQSSHFNFGMGYSLEISGQVAGAGPKFSTEAKWEIGTESRKEWSETESVALKFVITQPALPGKTTMCAGFVTTGEFDMGYDSKVTLVLKNGKKFEFRERGTRKQTVFGNSQTECADADGDHLSEEPYDFVKKNKKGKREEQGRFISMPFNA</sequence>
<evidence type="ECO:0000256" key="2">
    <source>
        <dbReference type="SAM" id="SignalP"/>
    </source>
</evidence>
<proteinExistence type="predicted"/>
<keyword evidence="5" id="KW-1185">Reference proteome</keyword>
<dbReference type="OrthoDB" id="3758675at2759"/>
<protein>
    <recommendedName>
        <fullName evidence="3">Jacalin-type lectin domain-containing protein</fullName>
    </recommendedName>
</protein>
<evidence type="ECO:0000256" key="1">
    <source>
        <dbReference type="SAM" id="MobiDB-lite"/>
    </source>
</evidence>
<feature type="region of interest" description="Disordered" evidence="1">
    <location>
        <begin position="361"/>
        <end position="387"/>
    </location>
</feature>